<dbReference type="GO" id="GO:0016787">
    <property type="term" value="F:hydrolase activity"/>
    <property type="evidence" value="ECO:0007669"/>
    <property type="project" value="UniProtKB-KW"/>
</dbReference>
<dbReference type="PANTHER" id="PTHR46317">
    <property type="entry name" value="HYDROLASE OF PHP SUPERFAMILY-RELATED PROTEIN"/>
    <property type="match status" value="1"/>
</dbReference>
<sequence length="253" mass="28837">MGWIDCHIHLEQYPKDVLDQSIDTWRKEGIDGVVAVATDLASSYRTLELARLYSNFVYPAVGYHPEQELPSSREMEELLSLIKLERESIVAIGEVGLPYYSKIEDLLPYEETLETFVQAAKNHNLPVLLHAVHNQAEIALQILTRQEMTKAHFHWLKAPKSVLLKIIQAGFFISLTPEVCYRLRDQKLAVRVPLSQLLLETDGPWPYPKLSIHMQTTPLMIRDSAKKIARLKGVSEETLQQACANNFDALFNS</sequence>
<evidence type="ECO:0000256" key="1">
    <source>
        <dbReference type="ARBA" id="ARBA00009275"/>
    </source>
</evidence>
<evidence type="ECO:0000313" key="4">
    <source>
        <dbReference type="EMBL" id="MBP1933690.1"/>
    </source>
</evidence>
<dbReference type="Gene3D" id="3.20.20.140">
    <property type="entry name" value="Metal-dependent hydrolases"/>
    <property type="match status" value="1"/>
</dbReference>
<protein>
    <submittedName>
        <fullName evidence="4">TatD DNase family protein</fullName>
        <ecNumber evidence="4">3.1.21.-</ecNumber>
    </submittedName>
</protein>
<gene>
    <name evidence="4" type="ORF">J2Z37_003703</name>
</gene>
<evidence type="ECO:0000256" key="3">
    <source>
        <dbReference type="ARBA" id="ARBA00022801"/>
    </source>
</evidence>
<name>A0ABS4GTU9_9BACL</name>
<comment type="caution">
    <text evidence="4">The sequence shown here is derived from an EMBL/GenBank/DDBJ whole genome shotgun (WGS) entry which is preliminary data.</text>
</comment>
<accession>A0ABS4GTU9</accession>
<dbReference type="SUPFAM" id="SSF51556">
    <property type="entry name" value="Metallo-dependent hydrolases"/>
    <property type="match status" value="1"/>
</dbReference>
<dbReference type="InterPro" id="IPR001130">
    <property type="entry name" value="TatD-like"/>
</dbReference>
<keyword evidence="3 4" id="KW-0378">Hydrolase</keyword>
<dbReference type="PIRSF" id="PIRSF005902">
    <property type="entry name" value="DNase_TatD"/>
    <property type="match status" value="1"/>
</dbReference>
<keyword evidence="2" id="KW-0479">Metal-binding</keyword>
<evidence type="ECO:0000313" key="5">
    <source>
        <dbReference type="Proteomes" id="UP001519343"/>
    </source>
</evidence>
<keyword evidence="5" id="KW-1185">Reference proteome</keyword>
<dbReference type="EC" id="3.1.21.-" evidence="4"/>
<organism evidence="4 5">
    <name type="scientific">Ammoniphilus resinae</name>
    <dbReference type="NCBI Taxonomy" id="861532"/>
    <lineage>
        <taxon>Bacteria</taxon>
        <taxon>Bacillati</taxon>
        <taxon>Bacillota</taxon>
        <taxon>Bacilli</taxon>
        <taxon>Bacillales</taxon>
        <taxon>Paenibacillaceae</taxon>
        <taxon>Aneurinibacillus group</taxon>
        <taxon>Ammoniphilus</taxon>
    </lineage>
</organism>
<dbReference type="PROSITE" id="PS01091">
    <property type="entry name" value="TATD_3"/>
    <property type="match status" value="1"/>
</dbReference>
<dbReference type="InterPro" id="IPR032466">
    <property type="entry name" value="Metal_Hydrolase"/>
</dbReference>
<dbReference type="Proteomes" id="UP001519343">
    <property type="component" value="Unassembled WGS sequence"/>
</dbReference>
<proteinExistence type="inferred from homology"/>
<reference evidence="4 5" key="1">
    <citation type="submission" date="2021-03" db="EMBL/GenBank/DDBJ databases">
        <title>Genomic Encyclopedia of Type Strains, Phase IV (KMG-IV): sequencing the most valuable type-strain genomes for metagenomic binning, comparative biology and taxonomic classification.</title>
        <authorList>
            <person name="Goeker M."/>
        </authorList>
    </citation>
    <scope>NUCLEOTIDE SEQUENCE [LARGE SCALE GENOMIC DNA]</scope>
    <source>
        <strain evidence="4 5">DSM 24738</strain>
    </source>
</reference>
<dbReference type="PANTHER" id="PTHR46317:SF1">
    <property type="entry name" value="HYDROLASE, TATD FAMILY"/>
    <property type="match status" value="1"/>
</dbReference>
<dbReference type="RefSeq" id="WP_209811697.1">
    <property type="nucleotide sequence ID" value="NZ_JAGGKT010000012.1"/>
</dbReference>
<dbReference type="Pfam" id="PF01026">
    <property type="entry name" value="TatD_DNase"/>
    <property type="match status" value="1"/>
</dbReference>
<evidence type="ECO:0000256" key="2">
    <source>
        <dbReference type="ARBA" id="ARBA00022723"/>
    </source>
</evidence>
<dbReference type="EMBL" id="JAGGKT010000012">
    <property type="protein sequence ID" value="MBP1933690.1"/>
    <property type="molecule type" value="Genomic_DNA"/>
</dbReference>
<dbReference type="InterPro" id="IPR018228">
    <property type="entry name" value="DNase_TatD-rel_CS"/>
</dbReference>
<comment type="similarity">
    <text evidence="1">Belongs to the metallo-dependent hydrolases superfamily. TatD-type hydrolase family.</text>
</comment>